<sequence length="117" mass="12200">MTSAAELAQRNLFEVFDERDPAARARAGDEIYTADVAFHDPEGTVRGPAAVVAKAGALLDGAPGFRFALAQVRENPGGLSVLDWRFGPEGGDPVVTGTDVVLVTDGRISALYTLLGG</sequence>
<gene>
    <name evidence="2" type="ORF">GCM10009613_29280</name>
</gene>
<keyword evidence="3" id="KW-1185">Reference proteome</keyword>
<proteinExistence type="predicted"/>
<reference evidence="3" key="1">
    <citation type="journal article" date="2019" name="Int. J. Syst. Evol. Microbiol.">
        <title>The Global Catalogue of Microorganisms (GCM) 10K type strain sequencing project: providing services to taxonomists for standard genome sequencing and annotation.</title>
        <authorList>
            <consortium name="The Broad Institute Genomics Platform"/>
            <consortium name="The Broad Institute Genome Sequencing Center for Infectious Disease"/>
            <person name="Wu L."/>
            <person name="Ma J."/>
        </authorList>
    </citation>
    <scope>NUCLEOTIDE SEQUENCE [LARGE SCALE GENOMIC DNA]</scope>
    <source>
        <strain evidence="3">JCM 11896</strain>
    </source>
</reference>
<dbReference type="InterPro" id="IPR032710">
    <property type="entry name" value="NTF2-like_dom_sf"/>
</dbReference>
<dbReference type="Gene3D" id="3.10.450.50">
    <property type="match status" value="1"/>
</dbReference>
<name>A0ABP4IGC7_9PSEU</name>
<evidence type="ECO:0000313" key="3">
    <source>
        <dbReference type="Proteomes" id="UP001501414"/>
    </source>
</evidence>
<dbReference type="Proteomes" id="UP001501414">
    <property type="component" value="Unassembled WGS sequence"/>
</dbReference>
<feature type="domain" description="SnoaL-like" evidence="1">
    <location>
        <begin position="10"/>
        <end position="109"/>
    </location>
</feature>
<evidence type="ECO:0000259" key="1">
    <source>
        <dbReference type="Pfam" id="PF12680"/>
    </source>
</evidence>
<dbReference type="InterPro" id="IPR037401">
    <property type="entry name" value="SnoaL-like"/>
</dbReference>
<accession>A0ABP4IGC7</accession>
<protein>
    <recommendedName>
        <fullName evidence="1">SnoaL-like domain-containing protein</fullName>
    </recommendedName>
</protein>
<dbReference type="EMBL" id="BAAAJK010000010">
    <property type="protein sequence ID" value="GAA1389762.1"/>
    <property type="molecule type" value="Genomic_DNA"/>
</dbReference>
<evidence type="ECO:0000313" key="2">
    <source>
        <dbReference type="EMBL" id="GAA1389762.1"/>
    </source>
</evidence>
<dbReference type="SUPFAM" id="SSF54427">
    <property type="entry name" value="NTF2-like"/>
    <property type="match status" value="1"/>
</dbReference>
<dbReference type="RefSeq" id="WP_344022567.1">
    <property type="nucleotide sequence ID" value="NZ_BAAAJK010000010.1"/>
</dbReference>
<organism evidence="2 3">
    <name type="scientific">Pseudonocardia kongjuensis</name>
    <dbReference type="NCBI Taxonomy" id="102227"/>
    <lineage>
        <taxon>Bacteria</taxon>
        <taxon>Bacillati</taxon>
        <taxon>Actinomycetota</taxon>
        <taxon>Actinomycetes</taxon>
        <taxon>Pseudonocardiales</taxon>
        <taxon>Pseudonocardiaceae</taxon>
        <taxon>Pseudonocardia</taxon>
    </lineage>
</organism>
<comment type="caution">
    <text evidence="2">The sequence shown here is derived from an EMBL/GenBank/DDBJ whole genome shotgun (WGS) entry which is preliminary data.</text>
</comment>
<dbReference type="Pfam" id="PF12680">
    <property type="entry name" value="SnoaL_2"/>
    <property type="match status" value="1"/>
</dbReference>